<dbReference type="SUPFAM" id="SSF54593">
    <property type="entry name" value="Glyoxalase/Bleomycin resistance protein/Dihydroxybiphenyl dioxygenase"/>
    <property type="match status" value="1"/>
</dbReference>
<dbReference type="EMBL" id="FOBF01000011">
    <property type="protein sequence ID" value="SEM25362.1"/>
    <property type="molecule type" value="Genomic_DNA"/>
</dbReference>
<feature type="compositionally biased region" description="Low complexity" evidence="1">
    <location>
        <begin position="74"/>
        <end position="92"/>
    </location>
</feature>
<evidence type="ECO:0000313" key="4">
    <source>
        <dbReference type="Proteomes" id="UP000198953"/>
    </source>
</evidence>
<protein>
    <submittedName>
        <fullName evidence="3">Glyoxalase-like domain-containing protein</fullName>
    </submittedName>
</protein>
<dbReference type="PANTHER" id="PTHR36437:SF2">
    <property type="entry name" value="GLYOXALASE_BLEOMYCIN RESISTANCE PROTEIN_DIOXYGENASE"/>
    <property type="match status" value="1"/>
</dbReference>
<evidence type="ECO:0000313" key="3">
    <source>
        <dbReference type="EMBL" id="SEM25362.1"/>
    </source>
</evidence>
<dbReference type="PANTHER" id="PTHR36437">
    <property type="entry name" value="GLYOXALASE/BLEOMYCIN RESISTANCE PROTEIN/DIOXYGENASE"/>
    <property type="match status" value="1"/>
</dbReference>
<dbReference type="Gene3D" id="3.10.180.10">
    <property type="entry name" value="2,3-Dihydroxybiphenyl 1,2-Dioxygenase, domain 1"/>
    <property type="match status" value="1"/>
</dbReference>
<evidence type="ECO:0000259" key="2">
    <source>
        <dbReference type="Pfam" id="PF00903"/>
    </source>
</evidence>
<dbReference type="OrthoDB" id="9794917at2"/>
<proteinExistence type="predicted"/>
<feature type="compositionally biased region" description="Low complexity" evidence="1">
    <location>
        <begin position="103"/>
        <end position="114"/>
    </location>
</feature>
<dbReference type="STRING" id="46177.SAMN05660976_04615"/>
<feature type="region of interest" description="Disordered" evidence="1">
    <location>
        <begin position="65"/>
        <end position="115"/>
    </location>
</feature>
<reference evidence="3 4" key="1">
    <citation type="submission" date="2016-10" db="EMBL/GenBank/DDBJ databases">
        <authorList>
            <person name="de Groot N.N."/>
        </authorList>
    </citation>
    <scope>NUCLEOTIDE SEQUENCE [LARGE SCALE GENOMIC DNA]</scope>
    <source>
        <strain evidence="3 4">DSM 43357</strain>
    </source>
</reference>
<dbReference type="InterPro" id="IPR004360">
    <property type="entry name" value="Glyas_Fos-R_dOase_dom"/>
</dbReference>
<keyword evidence="4" id="KW-1185">Reference proteome</keyword>
<organism evidence="3 4">
    <name type="scientific">Nonomuraea pusilla</name>
    <dbReference type="NCBI Taxonomy" id="46177"/>
    <lineage>
        <taxon>Bacteria</taxon>
        <taxon>Bacillati</taxon>
        <taxon>Actinomycetota</taxon>
        <taxon>Actinomycetes</taxon>
        <taxon>Streptosporangiales</taxon>
        <taxon>Streptosporangiaceae</taxon>
        <taxon>Nonomuraea</taxon>
    </lineage>
</organism>
<gene>
    <name evidence="3" type="ORF">SAMN05660976_04615</name>
</gene>
<feature type="domain" description="Glyoxalase/fosfomycin resistance/dioxygenase" evidence="2">
    <location>
        <begin position="12"/>
        <end position="164"/>
    </location>
</feature>
<dbReference type="AlphaFoldDB" id="A0A1H7WUZ8"/>
<dbReference type="Pfam" id="PF00903">
    <property type="entry name" value="Glyoxalase"/>
    <property type="match status" value="1"/>
</dbReference>
<dbReference type="RefSeq" id="WP_055501296.1">
    <property type="nucleotide sequence ID" value="NZ_BBZG01000001.1"/>
</dbReference>
<name>A0A1H7WUZ8_9ACTN</name>
<dbReference type="Proteomes" id="UP000198953">
    <property type="component" value="Unassembled WGS sequence"/>
</dbReference>
<accession>A0A1H7WUZ8</accession>
<evidence type="ECO:0000256" key="1">
    <source>
        <dbReference type="SAM" id="MobiDB-lite"/>
    </source>
</evidence>
<sequence>MTAKSPITGVRTVAVPVTDQDRALAFYVGALGMEKRLDAPLGQVGGRWIEVAPPGADTTIALVATPPRPSARDTPAQTPAPGTASAGAAGQARELGAASGVDAGQAQGPGAASGRVDTGIRLTTADAELLHADLLARGVEVGELLRWPGVPPMFTFQDQDGNTLVAIGTTATP</sequence>
<dbReference type="InterPro" id="IPR029068">
    <property type="entry name" value="Glyas_Bleomycin-R_OHBP_Dase"/>
</dbReference>